<dbReference type="EMBL" id="LCRD01000029">
    <property type="protein sequence ID" value="KKW29913.1"/>
    <property type="molecule type" value="Genomic_DNA"/>
</dbReference>
<sequence>MYVLWSRFMSLFRSLFGRSPKVLPVREVQPDETTSSEVIKLVVPDVVTRPERLESEPEDFFVLDDPHMLGDLAFNVLSEPHMPERMACDEAYFSASLEFAKRDMTSLVIPLTQFIHEWRNGVLNTVEYRQVGGRGGMIVAGCPLSEFTRIVEGLVKSAANNPPLVSAIVQGKRHRYRVEIGHGTIRAIWRMRE</sequence>
<proteinExistence type="predicted"/>
<reference evidence="1 2" key="1">
    <citation type="journal article" date="2015" name="Nature">
        <title>rRNA introns, odd ribosomes, and small enigmatic genomes across a large radiation of phyla.</title>
        <authorList>
            <person name="Brown C.T."/>
            <person name="Hug L.A."/>
            <person name="Thomas B.C."/>
            <person name="Sharon I."/>
            <person name="Castelle C.J."/>
            <person name="Singh A."/>
            <person name="Wilkins M.J."/>
            <person name="Williams K.H."/>
            <person name="Banfield J.F."/>
        </authorList>
    </citation>
    <scope>NUCLEOTIDE SEQUENCE [LARGE SCALE GENOMIC DNA]</scope>
</reference>
<comment type="caution">
    <text evidence="1">The sequence shown here is derived from an EMBL/GenBank/DDBJ whole genome shotgun (WGS) entry which is preliminary data.</text>
</comment>
<evidence type="ECO:0000313" key="1">
    <source>
        <dbReference type="EMBL" id="KKW29913.1"/>
    </source>
</evidence>
<dbReference type="Proteomes" id="UP000034846">
    <property type="component" value="Unassembled WGS sequence"/>
</dbReference>
<name>A0A0G1XF62_9BACT</name>
<organism evidence="1 2">
    <name type="scientific">Candidatus Uhrbacteria bacterium GW2011_GWD2_52_7</name>
    <dbReference type="NCBI Taxonomy" id="1618989"/>
    <lineage>
        <taxon>Bacteria</taxon>
        <taxon>Candidatus Uhriibacteriota</taxon>
    </lineage>
</organism>
<protein>
    <submittedName>
        <fullName evidence="1">Uncharacterized protein</fullName>
    </submittedName>
</protein>
<dbReference type="AlphaFoldDB" id="A0A0G1XF62"/>
<accession>A0A0G1XF62</accession>
<evidence type="ECO:0000313" key="2">
    <source>
        <dbReference type="Proteomes" id="UP000034846"/>
    </source>
</evidence>
<gene>
    <name evidence="1" type="ORF">UY72_C0029G0006</name>
</gene>